<evidence type="ECO:0000313" key="3">
    <source>
        <dbReference type="Proteomes" id="UP001153954"/>
    </source>
</evidence>
<dbReference type="AlphaFoldDB" id="A0AAU9V8R5"/>
<dbReference type="InterPro" id="IPR057251">
    <property type="entry name" value="FP_C"/>
</dbReference>
<organism evidence="2 3">
    <name type="scientific">Euphydryas editha</name>
    <name type="common">Edith's checkerspot</name>
    <dbReference type="NCBI Taxonomy" id="104508"/>
    <lineage>
        <taxon>Eukaryota</taxon>
        <taxon>Metazoa</taxon>
        <taxon>Ecdysozoa</taxon>
        <taxon>Arthropoda</taxon>
        <taxon>Hexapoda</taxon>
        <taxon>Insecta</taxon>
        <taxon>Pterygota</taxon>
        <taxon>Neoptera</taxon>
        <taxon>Endopterygota</taxon>
        <taxon>Lepidoptera</taxon>
        <taxon>Glossata</taxon>
        <taxon>Ditrysia</taxon>
        <taxon>Papilionoidea</taxon>
        <taxon>Nymphalidae</taxon>
        <taxon>Nymphalinae</taxon>
        <taxon>Euphydryas</taxon>
    </lineage>
</organism>
<keyword evidence="3" id="KW-1185">Reference proteome</keyword>
<proteinExistence type="predicted"/>
<evidence type="ECO:0000313" key="2">
    <source>
        <dbReference type="EMBL" id="CAH2107682.1"/>
    </source>
</evidence>
<comment type="caution">
    <text evidence="2">The sequence shown here is derived from an EMBL/GenBank/DDBJ whole genome shotgun (WGS) entry which is preliminary data.</text>
</comment>
<dbReference type="EMBL" id="CAKOGL010000030">
    <property type="protein sequence ID" value="CAH2107682.1"/>
    <property type="molecule type" value="Genomic_DNA"/>
</dbReference>
<reference evidence="2" key="1">
    <citation type="submission" date="2022-03" db="EMBL/GenBank/DDBJ databases">
        <authorList>
            <person name="Tunstrom K."/>
        </authorList>
    </citation>
    <scope>NUCLEOTIDE SEQUENCE</scope>
</reference>
<accession>A0AAU9V8R5</accession>
<name>A0AAU9V8R5_EUPED</name>
<sequence>MILKLTTEKLTQEHNTFKKELCTLTDTLEFHSKEQSDLKATVNDVKSDVKKMRIQNQDIDILKQSLDKLLHEQNIMQQRERINNLEICGIPEYKNEKVSEYLISIAKIVGIDLSIEDIVHIHRVPTRLPNRPKNIVVKLKSTQLKYGILSAIKKGVSQPTKEAANAANYKYIWIRNCRIYVRRSDTSPSVLIRDITDLKKIK</sequence>
<dbReference type="Proteomes" id="UP001153954">
    <property type="component" value="Unassembled WGS sequence"/>
</dbReference>
<protein>
    <recommendedName>
        <fullName evidence="1">FP protein C-terminal domain-containing protein</fullName>
    </recommendedName>
</protein>
<gene>
    <name evidence="2" type="ORF">EEDITHA_LOCUS21690</name>
</gene>
<feature type="domain" description="FP protein C-terminal" evidence="1">
    <location>
        <begin position="160"/>
        <end position="202"/>
    </location>
</feature>
<dbReference type="Gene3D" id="3.30.70.1820">
    <property type="entry name" value="L1 transposable element, RRM domain"/>
    <property type="match status" value="1"/>
</dbReference>
<dbReference type="Pfam" id="PF25298">
    <property type="entry name" value="Baculo_FP_2nd"/>
    <property type="match status" value="1"/>
</dbReference>
<evidence type="ECO:0000259" key="1">
    <source>
        <dbReference type="Pfam" id="PF25298"/>
    </source>
</evidence>